<organism evidence="1 2">
    <name type="scientific">Streptomyces siamensis</name>
    <dbReference type="NCBI Taxonomy" id="1274986"/>
    <lineage>
        <taxon>Bacteria</taxon>
        <taxon>Bacillati</taxon>
        <taxon>Actinomycetota</taxon>
        <taxon>Actinomycetes</taxon>
        <taxon>Kitasatosporales</taxon>
        <taxon>Streptomycetaceae</taxon>
        <taxon>Streptomyces</taxon>
    </lineage>
</organism>
<comment type="caution">
    <text evidence="1">The sequence shown here is derived from an EMBL/GenBank/DDBJ whole genome shotgun (WGS) entry which is preliminary data.</text>
</comment>
<sequence length="239" mass="25243">MKWTTVKHLLVRAAARNNAEWCAAVSRSHGLTSEFGQHAWTAPARTPLYYPDAVTLLPDTDPAALTGRIDTAATGASVKDSFACLDLTGAGFHVLFEAQWIHRPAGAPAIASDLVWDVADAPDTLRAWALAWDRGEGNAGLFRPELLADPGTFMLAGRSADGRVVAGAVASRSDEVVGVSNVFAVDGDPDSAWPGVLGGVHHLFPTLPVVGYEHGDDLASAVRHGFEPIGPLRIWLHGG</sequence>
<dbReference type="Proteomes" id="UP001501759">
    <property type="component" value="Unassembled WGS sequence"/>
</dbReference>
<proteinExistence type="predicted"/>
<reference evidence="2" key="1">
    <citation type="journal article" date="2019" name="Int. J. Syst. Evol. Microbiol.">
        <title>The Global Catalogue of Microorganisms (GCM) 10K type strain sequencing project: providing services to taxonomists for standard genome sequencing and annotation.</title>
        <authorList>
            <consortium name="The Broad Institute Genomics Platform"/>
            <consortium name="The Broad Institute Genome Sequencing Center for Infectious Disease"/>
            <person name="Wu L."/>
            <person name="Ma J."/>
        </authorList>
    </citation>
    <scope>NUCLEOTIDE SEQUENCE [LARGE SCALE GENOMIC DNA]</scope>
    <source>
        <strain evidence="2">JCM 18409</strain>
    </source>
</reference>
<evidence type="ECO:0000313" key="1">
    <source>
        <dbReference type="EMBL" id="GAA5016212.1"/>
    </source>
</evidence>
<gene>
    <name evidence="1" type="ORF">GCM10023335_41710</name>
</gene>
<dbReference type="EMBL" id="BAABKB010000016">
    <property type="protein sequence ID" value="GAA5016212.1"/>
    <property type="molecule type" value="Genomic_DNA"/>
</dbReference>
<accession>A0ABP9J197</accession>
<evidence type="ECO:0000313" key="2">
    <source>
        <dbReference type="Proteomes" id="UP001501759"/>
    </source>
</evidence>
<protein>
    <recommendedName>
        <fullName evidence="3">GNAT family N-acetyltransferase</fullName>
    </recommendedName>
</protein>
<name>A0ABP9J197_9ACTN</name>
<keyword evidence="2" id="KW-1185">Reference proteome</keyword>
<evidence type="ECO:0008006" key="3">
    <source>
        <dbReference type="Google" id="ProtNLM"/>
    </source>
</evidence>